<keyword evidence="3" id="KW-0732">Signal</keyword>
<proteinExistence type="predicted"/>
<keyword evidence="5" id="KW-1185">Reference proteome</keyword>
<feature type="compositionally biased region" description="Acidic residues" evidence="1">
    <location>
        <begin position="340"/>
        <end position="349"/>
    </location>
</feature>
<evidence type="ECO:0000256" key="2">
    <source>
        <dbReference type="SAM" id="Phobius"/>
    </source>
</evidence>
<comment type="caution">
    <text evidence="4">The sequence shown here is derived from an EMBL/GenBank/DDBJ whole genome shotgun (WGS) entry which is preliminary data.</text>
</comment>
<dbReference type="Proteomes" id="UP001374579">
    <property type="component" value="Unassembled WGS sequence"/>
</dbReference>
<feature type="compositionally biased region" description="Polar residues" evidence="1">
    <location>
        <begin position="352"/>
        <end position="371"/>
    </location>
</feature>
<evidence type="ECO:0000313" key="5">
    <source>
        <dbReference type="Proteomes" id="UP001374579"/>
    </source>
</evidence>
<keyword evidence="2" id="KW-1133">Transmembrane helix</keyword>
<feature type="region of interest" description="Disordered" evidence="1">
    <location>
        <begin position="332"/>
        <end position="371"/>
    </location>
</feature>
<accession>A0AAN9G6R3</accession>
<feature type="region of interest" description="Disordered" evidence="1">
    <location>
        <begin position="235"/>
        <end position="263"/>
    </location>
</feature>
<dbReference type="AlphaFoldDB" id="A0AAN9G6R3"/>
<keyword evidence="2" id="KW-0472">Membrane</keyword>
<evidence type="ECO:0000256" key="3">
    <source>
        <dbReference type="SAM" id="SignalP"/>
    </source>
</evidence>
<name>A0AAN9G6R3_9CAEN</name>
<evidence type="ECO:0000256" key="1">
    <source>
        <dbReference type="SAM" id="MobiDB-lite"/>
    </source>
</evidence>
<keyword evidence="2" id="KW-0812">Transmembrane</keyword>
<feature type="signal peptide" evidence="3">
    <location>
        <begin position="1"/>
        <end position="20"/>
    </location>
</feature>
<feature type="transmembrane region" description="Helical" evidence="2">
    <location>
        <begin position="281"/>
        <end position="305"/>
    </location>
</feature>
<dbReference type="EMBL" id="JBAMIC010000014">
    <property type="protein sequence ID" value="KAK7095915.1"/>
    <property type="molecule type" value="Genomic_DNA"/>
</dbReference>
<protein>
    <submittedName>
        <fullName evidence="4">Uncharacterized protein</fullName>
    </submittedName>
</protein>
<reference evidence="4 5" key="1">
    <citation type="submission" date="2024-02" db="EMBL/GenBank/DDBJ databases">
        <title>Chromosome-scale genome assembly of the rough periwinkle Littorina saxatilis.</title>
        <authorList>
            <person name="De Jode A."/>
            <person name="Faria R."/>
            <person name="Formenti G."/>
            <person name="Sims Y."/>
            <person name="Smith T.P."/>
            <person name="Tracey A."/>
            <person name="Wood J.M.D."/>
            <person name="Zagrodzka Z.B."/>
            <person name="Johannesson K."/>
            <person name="Butlin R.K."/>
            <person name="Leder E.H."/>
        </authorList>
    </citation>
    <scope>NUCLEOTIDE SEQUENCE [LARGE SCALE GENOMIC DNA]</scope>
    <source>
        <strain evidence="4">Snail1</strain>
        <tissue evidence="4">Muscle</tissue>
    </source>
</reference>
<feature type="compositionally biased region" description="Low complexity" evidence="1">
    <location>
        <begin position="243"/>
        <end position="253"/>
    </location>
</feature>
<gene>
    <name evidence="4" type="ORF">V1264_005269</name>
</gene>
<evidence type="ECO:0000313" key="4">
    <source>
        <dbReference type="EMBL" id="KAK7095915.1"/>
    </source>
</evidence>
<sequence length="371" mass="40085">MAGTLTVILTAVLTIGSVCGQVNITVKATNALRVHHYALMCCSSQRWRGLVPELRLKVDPDDDYTLTRPPEKPGGEFELCYNISVAAKHHLRQAECMATYLPPNAEELPESFTSSFVMKVFLLTGVRIQQTNSLTQGLGLTASCEATGVSYDNEYEFKLTHSLNKLAQIQTLRMMNTTTDRGYLDSRRKVLAVHDVVSELRYVIPEGIEPEKRMISAGCVPNHLFDRTWSNTTTVTDLPPFPNATATNATATETDTDTDNATGSIETARSKTQVSESSGQLAIMTAVGGGVVAAVGLTALLASVVDWARNKDRPRTAAVGITVMSRKVSSYARKPPALEDVTERDDDAESVSVATTSEVEGSAFSTTSTVA</sequence>
<feature type="chain" id="PRO_5042923322" evidence="3">
    <location>
        <begin position="21"/>
        <end position="371"/>
    </location>
</feature>
<organism evidence="4 5">
    <name type="scientific">Littorina saxatilis</name>
    <dbReference type="NCBI Taxonomy" id="31220"/>
    <lineage>
        <taxon>Eukaryota</taxon>
        <taxon>Metazoa</taxon>
        <taxon>Spiralia</taxon>
        <taxon>Lophotrochozoa</taxon>
        <taxon>Mollusca</taxon>
        <taxon>Gastropoda</taxon>
        <taxon>Caenogastropoda</taxon>
        <taxon>Littorinimorpha</taxon>
        <taxon>Littorinoidea</taxon>
        <taxon>Littorinidae</taxon>
        <taxon>Littorina</taxon>
    </lineage>
</organism>